<dbReference type="SUPFAM" id="SSF46785">
    <property type="entry name" value="Winged helix' DNA-binding domain"/>
    <property type="match status" value="1"/>
</dbReference>
<dbReference type="InterPro" id="IPR009001">
    <property type="entry name" value="Transl_elong_EF1A/Init_IF2_C"/>
</dbReference>
<keyword evidence="1" id="KW-0547">Nucleotide-binding</keyword>
<gene>
    <name evidence="5" type="ORF">METZ01_LOCUS46479</name>
</gene>
<sequence>MRFHFGTSEVLGRVTTCGSKKLEKGHSGNLILDLESSIAVAMDDRFVIRSYSPMETIAGGIVLDPNPGGTWSAMRELARTMPVDPKERFGYLVSHQWKTPNLTGRWKSLFFNSSEQIDEWQDELEIFKSSKGFLFSKKGEEKAQDELQSFFNQSYAKNPFRPVITADAIKTSLKWSEAWFEIMVKKMLKAGILEEEKGGYALSGYTPEFSQKDLDELSRVETIMNQSGIEPILFREITELCGHNPKRVGDLIHILMEQEKVQGLGSNFYLHHTNLKSLLHDIRTFFKTNHTLTVADFKNLTGLSRKTAIPLLEYLDKNQFTVRQENIRIIGDALNG</sequence>
<dbReference type="GO" id="GO:0003746">
    <property type="term" value="F:translation elongation factor activity"/>
    <property type="evidence" value="ECO:0007669"/>
    <property type="project" value="InterPro"/>
</dbReference>
<dbReference type="GO" id="GO:0001514">
    <property type="term" value="P:selenocysteine incorporation"/>
    <property type="evidence" value="ECO:0007669"/>
    <property type="project" value="InterPro"/>
</dbReference>
<feature type="domain" description="Selenocysteine-specific elongation factor beta-barrel" evidence="4">
    <location>
        <begin position="2"/>
        <end position="67"/>
    </location>
</feature>
<evidence type="ECO:0000313" key="5">
    <source>
        <dbReference type="EMBL" id="SUZ93625.1"/>
    </source>
</evidence>
<name>A0A381RP19_9ZZZZ</name>
<keyword evidence="2" id="KW-0342">GTP-binding</keyword>
<dbReference type="SUPFAM" id="SSF50465">
    <property type="entry name" value="EF-Tu/eEF-1alpha/eIF2-gamma C-terminal domain"/>
    <property type="match status" value="1"/>
</dbReference>
<dbReference type="Pfam" id="PF09107">
    <property type="entry name" value="WHD_3rd_SelB"/>
    <property type="match status" value="1"/>
</dbReference>
<dbReference type="Gene3D" id="1.10.10.10">
    <property type="entry name" value="Winged helix-like DNA-binding domain superfamily/Winged helix DNA-binding domain"/>
    <property type="match status" value="1"/>
</dbReference>
<dbReference type="CDD" id="cd15491">
    <property type="entry name" value="selB_III"/>
    <property type="match status" value="1"/>
</dbReference>
<dbReference type="EMBL" id="UINC01002162">
    <property type="protein sequence ID" value="SUZ93625.1"/>
    <property type="molecule type" value="Genomic_DNA"/>
</dbReference>
<evidence type="ECO:0000259" key="4">
    <source>
        <dbReference type="Pfam" id="PF25461"/>
    </source>
</evidence>
<evidence type="ECO:0000256" key="2">
    <source>
        <dbReference type="ARBA" id="ARBA00023134"/>
    </source>
</evidence>
<dbReference type="Gene3D" id="1.10.10.2770">
    <property type="match status" value="1"/>
</dbReference>
<dbReference type="GO" id="GO:0005525">
    <property type="term" value="F:GTP binding"/>
    <property type="evidence" value="ECO:0007669"/>
    <property type="project" value="UniProtKB-KW"/>
</dbReference>
<dbReference type="Pfam" id="PF25461">
    <property type="entry name" value="Beta-barrel_SelB"/>
    <property type="match status" value="1"/>
</dbReference>
<dbReference type="GO" id="GO:0005737">
    <property type="term" value="C:cytoplasm"/>
    <property type="evidence" value="ECO:0007669"/>
    <property type="project" value="InterPro"/>
</dbReference>
<proteinExistence type="predicted"/>
<dbReference type="InterPro" id="IPR036388">
    <property type="entry name" value="WH-like_DNA-bd_sf"/>
</dbReference>
<accession>A0A381RP19</accession>
<evidence type="ECO:0000256" key="1">
    <source>
        <dbReference type="ARBA" id="ARBA00022741"/>
    </source>
</evidence>
<dbReference type="InterPro" id="IPR015191">
    <property type="entry name" value="SelB_WHD4"/>
</dbReference>
<organism evidence="5">
    <name type="scientific">marine metagenome</name>
    <dbReference type="NCBI Taxonomy" id="408172"/>
    <lineage>
        <taxon>unclassified sequences</taxon>
        <taxon>metagenomes</taxon>
        <taxon>ecological metagenomes</taxon>
    </lineage>
</organism>
<protein>
    <submittedName>
        <fullName evidence="5">Uncharacterized protein</fullName>
    </submittedName>
</protein>
<reference evidence="5" key="1">
    <citation type="submission" date="2018-05" db="EMBL/GenBank/DDBJ databases">
        <authorList>
            <person name="Lanie J.A."/>
            <person name="Ng W.-L."/>
            <person name="Kazmierczak K.M."/>
            <person name="Andrzejewski T.M."/>
            <person name="Davidsen T.M."/>
            <person name="Wayne K.J."/>
            <person name="Tettelin H."/>
            <person name="Glass J.I."/>
            <person name="Rusch D."/>
            <person name="Podicherti R."/>
            <person name="Tsui H.-C.T."/>
            <person name="Winkler M.E."/>
        </authorList>
    </citation>
    <scope>NUCLEOTIDE SEQUENCE</scope>
</reference>
<feature type="domain" description="Elongation factor SelB fourth winged-helix" evidence="3">
    <location>
        <begin position="285"/>
        <end position="329"/>
    </location>
</feature>
<dbReference type="AlphaFoldDB" id="A0A381RP19"/>
<dbReference type="GO" id="GO:0003723">
    <property type="term" value="F:RNA binding"/>
    <property type="evidence" value="ECO:0007669"/>
    <property type="project" value="InterPro"/>
</dbReference>
<dbReference type="InterPro" id="IPR057335">
    <property type="entry name" value="Beta-barrel_SelB"/>
</dbReference>
<dbReference type="InterPro" id="IPR036390">
    <property type="entry name" value="WH_DNA-bd_sf"/>
</dbReference>
<evidence type="ECO:0000259" key="3">
    <source>
        <dbReference type="Pfam" id="PF09107"/>
    </source>
</evidence>